<evidence type="ECO:0000259" key="4">
    <source>
        <dbReference type="Pfam" id="PF05368"/>
    </source>
</evidence>
<evidence type="ECO:0000256" key="1">
    <source>
        <dbReference type="ARBA" id="ARBA00005725"/>
    </source>
</evidence>
<dbReference type="Gene3D" id="3.90.25.10">
    <property type="entry name" value="UDP-galactose 4-epimerase, domain 1"/>
    <property type="match status" value="1"/>
</dbReference>
<reference evidence="5 6" key="1">
    <citation type="journal article" date="2024" name="IMA Fungus">
        <title>Apiospora arundinis, a panoply of carbohydrate-active enzymes and secondary metabolites.</title>
        <authorList>
            <person name="Sorensen T."/>
            <person name="Petersen C."/>
            <person name="Muurmann A.T."/>
            <person name="Christiansen J.V."/>
            <person name="Brundto M.L."/>
            <person name="Overgaard C.K."/>
            <person name="Boysen A.T."/>
            <person name="Wollenberg R.D."/>
            <person name="Larsen T.O."/>
            <person name="Sorensen J.L."/>
            <person name="Nielsen K.L."/>
            <person name="Sondergaard T.E."/>
        </authorList>
    </citation>
    <scope>NUCLEOTIDE SEQUENCE [LARGE SCALE GENOMIC DNA]</scope>
    <source>
        <strain evidence="5 6">AAU 773</strain>
    </source>
</reference>
<dbReference type="InterPro" id="IPR051609">
    <property type="entry name" value="NmrA/Isoflavone_reductase-like"/>
</dbReference>
<proteinExistence type="inferred from homology"/>
<keyword evidence="6" id="KW-1185">Reference proteome</keyword>
<gene>
    <name evidence="5" type="ORF">PGQ11_012567</name>
</gene>
<comment type="caution">
    <text evidence="5">The sequence shown here is derived from an EMBL/GenBank/DDBJ whole genome shotgun (WGS) entry which is preliminary data.</text>
</comment>
<sequence length="341" mass="37647">MQVIAMKRSSGCIEDQPSRINKHIMVKVAIAGGSGQVAHEIIDALVASGKHEITILSRGNSAPEGLPPGTKWQTVDYQDKSSLVQGLQGIHTLLSFVQLLSDPNQESQRNLIDAAILAGVKRFAPSEYGSKGTVDMGWWDGKQRIREYLEEVNRTEKILEYTLFQPGLFLDYLAFPYKTAKHIDPLQLGFNFGKNRAMVVEDHEDAVVTLTTAADLAAIVARAVEYEGTWPTTSGIRGNRLTFSQVIGIGERVRGRAFDVGKVRLDDLEAGELKSSWDLEAVHKAVSQDQASAMQKMVSIGFLLSSVKGAWDSSDEMNRLFPDYKFTSAEEFLKGVWEGKP</sequence>
<evidence type="ECO:0000313" key="6">
    <source>
        <dbReference type="Proteomes" id="UP001390339"/>
    </source>
</evidence>
<evidence type="ECO:0000256" key="3">
    <source>
        <dbReference type="ARBA" id="ARBA00023002"/>
    </source>
</evidence>
<dbReference type="EMBL" id="JAPCWZ010000007">
    <property type="protein sequence ID" value="KAK8856655.1"/>
    <property type="molecule type" value="Genomic_DNA"/>
</dbReference>
<comment type="similarity">
    <text evidence="1">Belongs to the NmrA-type oxidoreductase family. Isoflavone reductase subfamily.</text>
</comment>
<dbReference type="PANTHER" id="PTHR47706">
    <property type="entry name" value="NMRA-LIKE FAMILY PROTEIN"/>
    <property type="match status" value="1"/>
</dbReference>
<evidence type="ECO:0000256" key="2">
    <source>
        <dbReference type="ARBA" id="ARBA00022857"/>
    </source>
</evidence>
<dbReference type="InterPro" id="IPR008030">
    <property type="entry name" value="NmrA-like"/>
</dbReference>
<feature type="domain" description="NmrA-like" evidence="4">
    <location>
        <begin position="27"/>
        <end position="333"/>
    </location>
</feature>
<dbReference type="SUPFAM" id="SSF51735">
    <property type="entry name" value="NAD(P)-binding Rossmann-fold domains"/>
    <property type="match status" value="1"/>
</dbReference>
<name>A0ABR2I3U6_9PEZI</name>
<protein>
    <recommendedName>
        <fullName evidence="4">NmrA-like domain-containing protein</fullName>
    </recommendedName>
</protein>
<dbReference type="Proteomes" id="UP001390339">
    <property type="component" value="Unassembled WGS sequence"/>
</dbReference>
<organism evidence="5 6">
    <name type="scientific">Apiospora arundinis</name>
    <dbReference type="NCBI Taxonomy" id="335852"/>
    <lineage>
        <taxon>Eukaryota</taxon>
        <taxon>Fungi</taxon>
        <taxon>Dikarya</taxon>
        <taxon>Ascomycota</taxon>
        <taxon>Pezizomycotina</taxon>
        <taxon>Sordariomycetes</taxon>
        <taxon>Xylariomycetidae</taxon>
        <taxon>Amphisphaeriales</taxon>
        <taxon>Apiosporaceae</taxon>
        <taxon>Apiospora</taxon>
    </lineage>
</organism>
<keyword evidence="3" id="KW-0560">Oxidoreductase</keyword>
<keyword evidence="2" id="KW-0521">NADP</keyword>
<dbReference type="Pfam" id="PF05368">
    <property type="entry name" value="NmrA"/>
    <property type="match status" value="1"/>
</dbReference>
<dbReference type="PANTHER" id="PTHR47706:SF4">
    <property type="entry name" value="NMRA-LIKE DOMAIN-CONTAINING PROTEIN"/>
    <property type="match status" value="1"/>
</dbReference>
<dbReference type="InterPro" id="IPR036291">
    <property type="entry name" value="NAD(P)-bd_dom_sf"/>
</dbReference>
<accession>A0ABR2I3U6</accession>
<evidence type="ECO:0000313" key="5">
    <source>
        <dbReference type="EMBL" id="KAK8856655.1"/>
    </source>
</evidence>
<dbReference type="Gene3D" id="3.40.50.720">
    <property type="entry name" value="NAD(P)-binding Rossmann-like Domain"/>
    <property type="match status" value="1"/>
</dbReference>